<dbReference type="InterPro" id="IPR031475">
    <property type="entry name" value="NBD_C"/>
</dbReference>
<evidence type="ECO:0000256" key="2">
    <source>
        <dbReference type="ARBA" id="ARBA00022679"/>
    </source>
</evidence>
<comment type="caution">
    <text evidence="15">The sequence shown here is derived from an EMBL/GenBank/DDBJ whole genome shotgun (WGS) entry which is preliminary data.</text>
</comment>
<organism evidence="15 16">
    <name type="scientific">Serratia marcescens</name>
    <dbReference type="NCBI Taxonomy" id="615"/>
    <lineage>
        <taxon>Bacteria</taxon>
        <taxon>Pseudomonadati</taxon>
        <taxon>Pseudomonadota</taxon>
        <taxon>Gammaproteobacteria</taxon>
        <taxon>Enterobacterales</taxon>
        <taxon>Yersiniaceae</taxon>
        <taxon>Serratia</taxon>
    </lineage>
</organism>
<comment type="catalytic activity">
    <reaction evidence="7">
        <text>3-dehydro-L-erythronate + ATP = 3-dehydro-4-O-phospho-L-erythronate + ADP + H(+)</text>
        <dbReference type="Rhea" id="RHEA:52552"/>
        <dbReference type="ChEBI" id="CHEBI:15378"/>
        <dbReference type="ChEBI" id="CHEBI:30616"/>
        <dbReference type="ChEBI" id="CHEBI:136592"/>
        <dbReference type="ChEBI" id="CHEBI:136670"/>
        <dbReference type="ChEBI" id="CHEBI:456216"/>
        <dbReference type="EC" id="2.7.1.217"/>
    </reaction>
</comment>
<comment type="function">
    <text evidence="9">Catalyzes the ATP-dependent phosphorylation of 3-oxo-tetronate to 3-oxo-tetronate 4-phosphate.</text>
</comment>
<evidence type="ECO:0000256" key="7">
    <source>
        <dbReference type="ARBA" id="ARBA00035898"/>
    </source>
</evidence>
<keyword evidence="4" id="KW-0418">Kinase</keyword>
<dbReference type="Proteomes" id="UP000185770">
    <property type="component" value="Unassembled WGS sequence"/>
</dbReference>
<evidence type="ECO:0000256" key="9">
    <source>
        <dbReference type="ARBA" id="ARBA00037335"/>
    </source>
</evidence>
<feature type="domain" description="Four-carbon acid sugar kinase N-terminal" evidence="13">
    <location>
        <begin position="4"/>
        <end position="228"/>
    </location>
</feature>
<dbReference type="InterPro" id="IPR037051">
    <property type="entry name" value="4-carb_acid_sugar_kinase_N_sf"/>
</dbReference>
<keyword evidence="5" id="KW-0067">ATP-binding</keyword>
<dbReference type="Gene3D" id="3.40.50.10840">
    <property type="entry name" value="Putative sugar-binding, N-terminal domain"/>
    <property type="match status" value="1"/>
</dbReference>
<dbReference type="Pfam" id="PF17042">
    <property type="entry name" value="NBD_C"/>
    <property type="match status" value="1"/>
</dbReference>
<name>A0A1Q4P439_SERMA</name>
<dbReference type="InterPro" id="IPR042213">
    <property type="entry name" value="NBD_C_sf"/>
</dbReference>
<evidence type="ECO:0000259" key="13">
    <source>
        <dbReference type="Pfam" id="PF07005"/>
    </source>
</evidence>
<protein>
    <recommendedName>
        <fullName evidence="11">3-oxo-tetronate kinase</fullName>
        <ecNumber evidence="10">2.7.1.217</ecNumber>
    </recommendedName>
    <alternativeName>
        <fullName evidence="12">3-dehydrotetronate 4-kinase</fullName>
    </alternativeName>
</protein>
<comment type="catalytic activity">
    <reaction evidence="8">
        <text>3-dehydro-D-erythronate + ATP = 3-dehydro-4-O-phospho-D-erythronate + ADP + H(+)</text>
        <dbReference type="Rhea" id="RHEA:52556"/>
        <dbReference type="ChEBI" id="CHEBI:15378"/>
        <dbReference type="ChEBI" id="CHEBI:30616"/>
        <dbReference type="ChEBI" id="CHEBI:57958"/>
        <dbReference type="ChEBI" id="CHEBI:136593"/>
        <dbReference type="ChEBI" id="CHEBI:456216"/>
        <dbReference type="EC" id="2.7.1.217"/>
    </reaction>
</comment>
<evidence type="ECO:0000256" key="5">
    <source>
        <dbReference type="ARBA" id="ARBA00022840"/>
    </source>
</evidence>
<evidence type="ECO:0000313" key="16">
    <source>
        <dbReference type="Proteomes" id="UP000185770"/>
    </source>
</evidence>
<dbReference type="Pfam" id="PF07005">
    <property type="entry name" value="SBD_N"/>
    <property type="match status" value="1"/>
</dbReference>
<evidence type="ECO:0000256" key="11">
    <source>
        <dbReference type="ARBA" id="ARBA00039461"/>
    </source>
</evidence>
<dbReference type="GO" id="GO:0005524">
    <property type="term" value="F:ATP binding"/>
    <property type="evidence" value="ECO:0007669"/>
    <property type="project" value="UniProtKB-KW"/>
</dbReference>
<dbReference type="GO" id="GO:0016301">
    <property type="term" value="F:kinase activity"/>
    <property type="evidence" value="ECO:0007669"/>
    <property type="project" value="UniProtKB-KW"/>
</dbReference>
<dbReference type="Gene3D" id="3.40.980.20">
    <property type="entry name" value="Four-carbon acid sugar kinase, nucleotide binding domain"/>
    <property type="match status" value="1"/>
</dbReference>
<dbReference type="AlphaFoldDB" id="A0A1Q4P439"/>
<evidence type="ECO:0000256" key="4">
    <source>
        <dbReference type="ARBA" id="ARBA00022777"/>
    </source>
</evidence>
<keyword evidence="6" id="KW-0119">Carbohydrate metabolism</keyword>
<evidence type="ECO:0000256" key="6">
    <source>
        <dbReference type="ARBA" id="ARBA00023277"/>
    </source>
</evidence>
<dbReference type="NCBIfam" id="NF043035">
    <property type="entry name" value="OxoTetrKin"/>
    <property type="match status" value="1"/>
</dbReference>
<evidence type="ECO:0000259" key="14">
    <source>
        <dbReference type="Pfam" id="PF17042"/>
    </source>
</evidence>
<evidence type="ECO:0000256" key="10">
    <source>
        <dbReference type="ARBA" id="ARBA00039095"/>
    </source>
</evidence>
<dbReference type="SUPFAM" id="SSF142764">
    <property type="entry name" value="YgbK-like"/>
    <property type="match status" value="1"/>
</dbReference>
<feature type="domain" description="Four-carbon acid sugar kinase nucleotide binding" evidence="14">
    <location>
        <begin position="253"/>
        <end position="411"/>
    </location>
</feature>
<sequence length="420" mass="44473">MMLLGVIADDFTGATDIASFLVQNGLPTVQLNGVPQDETPVNAQAIVISLKSRSCPTEQAVEQSLQALAWLRKQGCRQFYFKYCSTFDSTARGNIGPVTDALLAALGEDFTVVSPALPVNGRTVYQGHLFVGEQLLSESGMRHHPVTPMTDSNLLRLMESQATGRCGLVAAAEMDRGAEAVSAKLRHLAQEGVRYAVLDTLNERHLLTQGEALKTMKLVTGGSGLAIGLARQWAQGGEQSAEAAGAPQGEKAAVLSGSCSVMTNRQVAHYRARAAAQAIDVGRCLNSQTRAAYAAELAHWAQRHAGGALAPLVYATAAPEALQQTQQQYGSAASEAVEALFAELVVQLRQLGFRRFIVAGGETSGVVTQALGIRGFHIGPSISPGVPWVRASDQAISLALKSGNFGDEAFFARAQTEFPV</sequence>
<dbReference type="EC" id="2.7.1.217" evidence="10"/>
<evidence type="ECO:0000256" key="1">
    <source>
        <dbReference type="ARBA" id="ARBA00005715"/>
    </source>
</evidence>
<reference evidence="15 16" key="1">
    <citation type="submission" date="2016-09" db="EMBL/GenBank/DDBJ databases">
        <title>Serratia marcescens MSU-97 and epiphytic antimycotic-producing bacteria.</title>
        <authorList>
            <person name="Matilla M.A."/>
        </authorList>
    </citation>
    <scope>NUCLEOTIDE SEQUENCE [LARGE SCALE GENOMIC DNA]</scope>
    <source>
        <strain evidence="15 16">MSU-97</strain>
    </source>
</reference>
<keyword evidence="3" id="KW-0547">Nucleotide-binding</keyword>
<evidence type="ECO:0000256" key="3">
    <source>
        <dbReference type="ARBA" id="ARBA00022741"/>
    </source>
</evidence>
<comment type="similarity">
    <text evidence="1">Belongs to the four-carbon acid sugar kinase family.</text>
</comment>
<proteinExistence type="inferred from homology"/>
<dbReference type="InterPro" id="IPR050007">
    <property type="entry name" value="OtnK"/>
</dbReference>
<evidence type="ECO:0000313" key="15">
    <source>
        <dbReference type="EMBL" id="OKB67921.1"/>
    </source>
</evidence>
<keyword evidence="2" id="KW-0808">Transferase</keyword>
<evidence type="ECO:0000256" key="12">
    <source>
        <dbReference type="ARBA" id="ARBA00041377"/>
    </source>
</evidence>
<evidence type="ECO:0000256" key="8">
    <source>
        <dbReference type="ARBA" id="ARBA00036346"/>
    </source>
</evidence>
<dbReference type="InterPro" id="IPR010737">
    <property type="entry name" value="4-carb_acid_sugar_kinase_N"/>
</dbReference>
<gene>
    <name evidence="15" type="ORF">BHU62_05645</name>
</gene>
<dbReference type="EMBL" id="MJAO01000004">
    <property type="protein sequence ID" value="OKB67921.1"/>
    <property type="molecule type" value="Genomic_DNA"/>
</dbReference>
<accession>A0A1Q4P439</accession>